<dbReference type="PANTHER" id="PTHR34387">
    <property type="entry name" value="SLR1258 PROTEIN"/>
    <property type="match status" value="1"/>
</dbReference>
<sequence>MKKYTISLILLFAAFLVQAQDSKNFIDQNYIEVTGVAFKEITPDEIYLSVQLNEKDNKGKESLETLERKMLRTLEKLGIDLKEQVTLKDLTSNFQFYFLRRTDVFASKEYTVQVKTAAQAGEVISHLADIGISNIGLERVSYSKEDELKMEVKLMALTNARQKASMLVNALDRQLGTVLHIQDYDNPGISRPRAYEMKIDANSDALYGSRAADAIAFDKLRVETSIQVKFAID</sequence>
<dbReference type="Gene3D" id="3.30.70.2970">
    <property type="entry name" value="Protein of unknown function (DUF541), domain 2"/>
    <property type="match status" value="1"/>
</dbReference>
<keyword evidence="3" id="KW-1185">Reference proteome</keyword>
<feature type="chain" id="PRO_5046731155" evidence="1">
    <location>
        <begin position="20"/>
        <end position="233"/>
    </location>
</feature>
<evidence type="ECO:0000256" key="1">
    <source>
        <dbReference type="SAM" id="SignalP"/>
    </source>
</evidence>
<reference evidence="3" key="1">
    <citation type="journal article" date="2019" name="Int. J. Syst. Evol. Microbiol.">
        <title>The Global Catalogue of Microorganisms (GCM) 10K type strain sequencing project: providing services to taxonomists for standard genome sequencing and annotation.</title>
        <authorList>
            <consortium name="The Broad Institute Genomics Platform"/>
            <consortium name="The Broad Institute Genome Sequencing Center for Infectious Disease"/>
            <person name="Wu L."/>
            <person name="Ma J."/>
        </authorList>
    </citation>
    <scope>NUCLEOTIDE SEQUENCE [LARGE SCALE GENOMIC DNA]</scope>
    <source>
        <strain evidence="3">CGMCC 1.15111</strain>
    </source>
</reference>
<gene>
    <name evidence="2" type="ORF">GCM10011340_03230</name>
</gene>
<dbReference type="RefSeq" id="WP_189628441.1">
    <property type="nucleotide sequence ID" value="NZ_BNAG01000001.1"/>
</dbReference>
<dbReference type="PANTHER" id="PTHR34387:SF2">
    <property type="entry name" value="SLR1258 PROTEIN"/>
    <property type="match status" value="1"/>
</dbReference>
<comment type="caution">
    <text evidence="2">The sequence shown here is derived from an EMBL/GenBank/DDBJ whole genome shotgun (WGS) entry which is preliminary data.</text>
</comment>
<proteinExistence type="predicted"/>
<accession>A0ABQ3I2S8</accession>
<dbReference type="Pfam" id="PF04402">
    <property type="entry name" value="SIMPL"/>
    <property type="match status" value="1"/>
</dbReference>
<feature type="signal peptide" evidence="1">
    <location>
        <begin position="1"/>
        <end position="19"/>
    </location>
</feature>
<evidence type="ECO:0000313" key="2">
    <source>
        <dbReference type="EMBL" id="GHE52334.1"/>
    </source>
</evidence>
<evidence type="ECO:0000313" key="3">
    <source>
        <dbReference type="Proteomes" id="UP000658258"/>
    </source>
</evidence>
<name>A0ABQ3I2S8_9BACT</name>
<keyword evidence="1" id="KW-0732">Signal</keyword>
<dbReference type="EMBL" id="BNAG01000001">
    <property type="protein sequence ID" value="GHE52334.1"/>
    <property type="molecule type" value="Genomic_DNA"/>
</dbReference>
<protein>
    <submittedName>
        <fullName evidence="2">SIMPL domain-containing protein</fullName>
    </submittedName>
</protein>
<dbReference type="InterPro" id="IPR052022">
    <property type="entry name" value="26kDa_periplasmic_antigen"/>
</dbReference>
<organism evidence="2 3">
    <name type="scientific">Roseivirga thermotolerans</name>
    <dbReference type="NCBI Taxonomy" id="1758176"/>
    <lineage>
        <taxon>Bacteria</taxon>
        <taxon>Pseudomonadati</taxon>
        <taxon>Bacteroidota</taxon>
        <taxon>Cytophagia</taxon>
        <taxon>Cytophagales</taxon>
        <taxon>Roseivirgaceae</taxon>
        <taxon>Roseivirga</taxon>
    </lineage>
</organism>
<dbReference type="Gene3D" id="3.30.110.170">
    <property type="entry name" value="Protein of unknown function (DUF541), domain 1"/>
    <property type="match status" value="1"/>
</dbReference>
<dbReference type="InterPro" id="IPR007497">
    <property type="entry name" value="SIMPL/DUF541"/>
</dbReference>
<dbReference type="Proteomes" id="UP000658258">
    <property type="component" value="Unassembled WGS sequence"/>
</dbReference>